<dbReference type="InterPro" id="IPR036390">
    <property type="entry name" value="WH_DNA-bd_sf"/>
</dbReference>
<organism evidence="1 2">
    <name type="scientific">Capsulimonas corticalis</name>
    <dbReference type="NCBI Taxonomy" id="2219043"/>
    <lineage>
        <taxon>Bacteria</taxon>
        <taxon>Bacillati</taxon>
        <taxon>Armatimonadota</taxon>
        <taxon>Armatimonadia</taxon>
        <taxon>Capsulimonadales</taxon>
        <taxon>Capsulimonadaceae</taxon>
        <taxon>Capsulimonas</taxon>
    </lineage>
</organism>
<dbReference type="PANTHER" id="PTHR33169">
    <property type="entry name" value="PADR-FAMILY TRANSCRIPTIONAL REGULATOR"/>
    <property type="match status" value="1"/>
</dbReference>
<gene>
    <name evidence="1" type="ORF">CCAX7_58050</name>
</gene>
<dbReference type="Proteomes" id="UP000287394">
    <property type="component" value="Chromosome"/>
</dbReference>
<keyword evidence="2" id="KW-1185">Reference proteome</keyword>
<dbReference type="Pfam" id="PF03551">
    <property type="entry name" value="PadR"/>
    <property type="match status" value="1"/>
</dbReference>
<evidence type="ECO:0000313" key="2">
    <source>
        <dbReference type="Proteomes" id="UP000287394"/>
    </source>
</evidence>
<dbReference type="InterPro" id="IPR036388">
    <property type="entry name" value="WH-like_DNA-bd_sf"/>
</dbReference>
<proteinExistence type="predicted"/>
<dbReference type="InterPro" id="IPR005149">
    <property type="entry name" value="Tscrpt_reg_PadR_N"/>
</dbReference>
<protein>
    <submittedName>
        <fullName evidence="1">PadR family transcriptional regulator</fullName>
    </submittedName>
</protein>
<dbReference type="InterPro" id="IPR052509">
    <property type="entry name" value="Metal_resp_DNA-bind_regulator"/>
</dbReference>
<dbReference type="KEGG" id="ccot:CCAX7_58050"/>
<dbReference type="RefSeq" id="WP_119322910.1">
    <property type="nucleotide sequence ID" value="NZ_AP025739.1"/>
</dbReference>
<dbReference type="OrthoDB" id="9808017at2"/>
<sequence>MRRELPSGDLPALVLAVLSKGPSYGYAIAREVEALSDQALHMREGSLYPALRVLEQDGLIIGQWAPQTKGADRKVYTLTEAGRKEMVRRTQELRDYATVIHTVLGRIGDAQTA</sequence>
<dbReference type="EMBL" id="AP025739">
    <property type="protein sequence ID" value="BDI33754.1"/>
    <property type="molecule type" value="Genomic_DNA"/>
</dbReference>
<dbReference type="PANTHER" id="PTHR33169:SF14">
    <property type="entry name" value="TRANSCRIPTIONAL REGULATOR RV3488"/>
    <property type="match status" value="1"/>
</dbReference>
<dbReference type="Gene3D" id="1.10.10.10">
    <property type="entry name" value="Winged helix-like DNA-binding domain superfamily/Winged helix DNA-binding domain"/>
    <property type="match status" value="1"/>
</dbReference>
<name>A0A402D045_9BACT</name>
<dbReference type="AlphaFoldDB" id="A0A402D045"/>
<reference evidence="1 2" key="1">
    <citation type="journal article" date="2019" name="Int. J. Syst. Evol. Microbiol.">
        <title>Capsulimonas corticalis gen. nov., sp. nov., an aerobic capsulated bacterium, of a novel bacterial order, Capsulimonadales ord. nov., of the class Armatimonadia of the phylum Armatimonadetes.</title>
        <authorList>
            <person name="Li J."/>
            <person name="Kudo C."/>
            <person name="Tonouchi A."/>
        </authorList>
    </citation>
    <scope>NUCLEOTIDE SEQUENCE [LARGE SCALE GENOMIC DNA]</scope>
    <source>
        <strain evidence="1 2">AX-7</strain>
    </source>
</reference>
<dbReference type="SUPFAM" id="SSF46785">
    <property type="entry name" value="Winged helix' DNA-binding domain"/>
    <property type="match status" value="1"/>
</dbReference>
<evidence type="ECO:0000313" key="1">
    <source>
        <dbReference type="EMBL" id="BDI33754.1"/>
    </source>
</evidence>
<accession>A0A402D045</accession>